<dbReference type="GO" id="GO:0032259">
    <property type="term" value="P:methylation"/>
    <property type="evidence" value="ECO:0007669"/>
    <property type="project" value="UniProtKB-KW"/>
</dbReference>
<accession>A0A6A6HEK8</accession>
<proteinExistence type="predicted"/>
<evidence type="ECO:0000259" key="4">
    <source>
        <dbReference type="Pfam" id="PF00891"/>
    </source>
</evidence>
<evidence type="ECO:0000256" key="2">
    <source>
        <dbReference type="ARBA" id="ARBA00022679"/>
    </source>
</evidence>
<feature type="domain" description="O-methyltransferase C-terminal" evidence="4">
    <location>
        <begin position="251"/>
        <end position="397"/>
    </location>
</feature>
<organism evidence="6 7">
    <name type="scientific">Viridothelium virens</name>
    <name type="common">Speckled blister lichen</name>
    <name type="synonym">Trypethelium virens</name>
    <dbReference type="NCBI Taxonomy" id="1048519"/>
    <lineage>
        <taxon>Eukaryota</taxon>
        <taxon>Fungi</taxon>
        <taxon>Dikarya</taxon>
        <taxon>Ascomycota</taxon>
        <taxon>Pezizomycotina</taxon>
        <taxon>Dothideomycetes</taxon>
        <taxon>Dothideomycetes incertae sedis</taxon>
        <taxon>Trypetheliales</taxon>
        <taxon>Trypetheliaceae</taxon>
        <taxon>Viridothelium</taxon>
    </lineage>
</organism>
<dbReference type="Pfam" id="PF00891">
    <property type="entry name" value="Methyltransf_2"/>
    <property type="match status" value="1"/>
</dbReference>
<dbReference type="GO" id="GO:0008171">
    <property type="term" value="F:O-methyltransferase activity"/>
    <property type="evidence" value="ECO:0007669"/>
    <property type="project" value="InterPro"/>
</dbReference>
<dbReference type="InterPro" id="IPR036388">
    <property type="entry name" value="WH-like_DNA-bd_sf"/>
</dbReference>
<keyword evidence="7" id="KW-1185">Reference proteome</keyword>
<dbReference type="OrthoDB" id="1606438at2759"/>
<dbReference type="InterPro" id="IPR036390">
    <property type="entry name" value="WH_DNA-bd_sf"/>
</dbReference>
<dbReference type="CDD" id="cd02440">
    <property type="entry name" value="AdoMet_MTases"/>
    <property type="match status" value="1"/>
</dbReference>
<dbReference type="SUPFAM" id="SSF53335">
    <property type="entry name" value="S-adenosyl-L-methionine-dependent methyltransferases"/>
    <property type="match status" value="1"/>
</dbReference>
<feature type="domain" description="O-methyltransferase dimerisation" evidence="5">
    <location>
        <begin position="85"/>
        <end position="152"/>
    </location>
</feature>
<gene>
    <name evidence="6" type="ORF">EV356DRAFT_531455</name>
</gene>
<name>A0A6A6HEK8_VIRVR</name>
<evidence type="ECO:0000256" key="1">
    <source>
        <dbReference type="ARBA" id="ARBA00022603"/>
    </source>
</evidence>
<dbReference type="InterPro" id="IPR016461">
    <property type="entry name" value="COMT-like"/>
</dbReference>
<sequence>MASSKPLEDLAQKVANSTKIVSEHLSSHNLPQPSFDVGAPLQWPKLPADVFEARNELRDASKKLHDLANGPRNVLTWLCWSWAHTASLQWINHFKIADAIPLDRVLSYAEIAKTASVDEGFLRRLLRLAITIDIFCEPRPSMVAHTAQSSLLRDPVYADMVGWNLEQGWRWSTYTVEAYEKWGADMITQGNRTPFNAAEKTDKGLFEFYSQPGKEKETVQFGNLMKAYGDTEGFGLELYVYGYDWGALGEATVVDVGAGHGQISCAIAREFPQLKLIVQDLPKVIAQAESMCPQDLKDRVTFQAHDFFEPQSVHGADVYMFKAVLHDWSDDLAIKLLQNVTAAMKPGSRILIVDGVAYDPGTFKQHEERALKTVEMIVMSCLASSEREVDQFKQLIHDSDSRLRIKNIVKPQGAFNSIIEIVFEG</sequence>
<dbReference type="Gene3D" id="1.10.10.10">
    <property type="entry name" value="Winged helix-like DNA-binding domain superfamily/Winged helix DNA-binding domain"/>
    <property type="match status" value="1"/>
</dbReference>
<evidence type="ECO:0000256" key="3">
    <source>
        <dbReference type="ARBA" id="ARBA00022691"/>
    </source>
</evidence>
<dbReference type="PANTHER" id="PTHR43712:SF5">
    <property type="entry name" value="O-METHYLTRANSFERASE ASQN-RELATED"/>
    <property type="match status" value="1"/>
</dbReference>
<dbReference type="Gene3D" id="3.40.50.150">
    <property type="entry name" value="Vaccinia Virus protein VP39"/>
    <property type="match status" value="1"/>
</dbReference>
<dbReference type="InterPro" id="IPR012967">
    <property type="entry name" value="COMT_dimerisation"/>
</dbReference>
<keyword evidence="2 6" id="KW-0808">Transferase</keyword>
<dbReference type="InterPro" id="IPR029063">
    <property type="entry name" value="SAM-dependent_MTases_sf"/>
</dbReference>
<protein>
    <submittedName>
        <fullName evidence="6">S-adenosyl-L-methionine-dependent methyltransferase</fullName>
    </submittedName>
</protein>
<dbReference type="Pfam" id="PF08100">
    <property type="entry name" value="Dimerisation"/>
    <property type="match status" value="1"/>
</dbReference>
<dbReference type="InterPro" id="IPR001077">
    <property type="entry name" value="COMT_C"/>
</dbReference>
<evidence type="ECO:0000313" key="7">
    <source>
        <dbReference type="Proteomes" id="UP000800092"/>
    </source>
</evidence>
<keyword evidence="1 6" id="KW-0489">Methyltransferase</keyword>
<dbReference type="PANTHER" id="PTHR43712">
    <property type="entry name" value="PUTATIVE (AFU_ORTHOLOGUE AFUA_4G14580)-RELATED"/>
    <property type="match status" value="1"/>
</dbReference>
<dbReference type="SUPFAM" id="SSF46785">
    <property type="entry name" value="Winged helix' DNA-binding domain"/>
    <property type="match status" value="1"/>
</dbReference>
<dbReference type="EMBL" id="ML991788">
    <property type="protein sequence ID" value="KAF2235900.1"/>
    <property type="molecule type" value="Genomic_DNA"/>
</dbReference>
<evidence type="ECO:0000313" key="6">
    <source>
        <dbReference type="EMBL" id="KAF2235900.1"/>
    </source>
</evidence>
<reference evidence="6" key="1">
    <citation type="journal article" date="2020" name="Stud. Mycol.">
        <title>101 Dothideomycetes genomes: a test case for predicting lifestyles and emergence of pathogens.</title>
        <authorList>
            <person name="Haridas S."/>
            <person name="Albert R."/>
            <person name="Binder M."/>
            <person name="Bloem J."/>
            <person name="Labutti K."/>
            <person name="Salamov A."/>
            <person name="Andreopoulos B."/>
            <person name="Baker S."/>
            <person name="Barry K."/>
            <person name="Bills G."/>
            <person name="Bluhm B."/>
            <person name="Cannon C."/>
            <person name="Castanera R."/>
            <person name="Culley D."/>
            <person name="Daum C."/>
            <person name="Ezra D."/>
            <person name="Gonzalez J."/>
            <person name="Henrissat B."/>
            <person name="Kuo A."/>
            <person name="Liang C."/>
            <person name="Lipzen A."/>
            <person name="Lutzoni F."/>
            <person name="Magnuson J."/>
            <person name="Mondo S."/>
            <person name="Nolan M."/>
            <person name="Ohm R."/>
            <person name="Pangilinan J."/>
            <person name="Park H.-J."/>
            <person name="Ramirez L."/>
            <person name="Alfaro M."/>
            <person name="Sun H."/>
            <person name="Tritt A."/>
            <person name="Yoshinaga Y."/>
            <person name="Zwiers L.-H."/>
            <person name="Turgeon B."/>
            <person name="Goodwin S."/>
            <person name="Spatafora J."/>
            <person name="Crous P."/>
            <person name="Grigoriev I."/>
        </authorList>
    </citation>
    <scope>NUCLEOTIDE SEQUENCE</scope>
    <source>
        <strain evidence="6">Tuck. ex Michener</strain>
    </source>
</reference>
<dbReference type="PROSITE" id="PS51683">
    <property type="entry name" value="SAM_OMT_II"/>
    <property type="match status" value="1"/>
</dbReference>
<evidence type="ECO:0000259" key="5">
    <source>
        <dbReference type="Pfam" id="PF08100"/>
    </source>
</evidence>
<dbReference type="AlphaFoldDB" id="A0A6A6HEK8"/>
<dbReference type="Proteomes" id="UP000800092">
    <property type="component" value="Unassembled WGS sequence"/>
</dbReference>
<keyword evidence="3" id="KW-0949">S-adenosyl-L-methionine</keyword>